<dbReference type="EMBL" id="JH170765">
    <property type="protein sequence ID" value="EHB09845.1"/>
    <property type="molecule type" value="Genomic_DNA"/>
</dbReference>
<gene>
    <name evidence="4" type="ORF">GW7_18039</name>
</gene>
<dbReference type="GO" id="GO:0016020">
    <property type="term" value="C:membrane"/>
    <property type="evidence" value="ECO:0007669"/>
    <property type="project" value="TreeGrafter"/>
</dbReference>
<evidence type="ECO:0000313" key="4">
    <source>
        <dbReference type="EMBL" id="EHB09845.1"/>
    </source>
</evidence>
<sequence length="85" mass="9260">MDLITSTAILPLLFGCLGIFGLFRLLQWIRMKAYLRNAVVVVTGATSGLGRGLSRVRDRIIEASAVPFTRFSTLGILPFSDTLSS</sequence>
<keyword evidence="3" id="KW-0472">Membrane</keyword>
<evidence type="ECO:0000256" key="2">
    <source>
        <dbReference type="ARBA" id="ARBA00023002"/>
    </source>
</evidence>
<keyword evidence="2" id="KW-0560">Oxidoreductase</keyword>
<dbReference type="GO" id="GO:0016491">
    <property type="term" value="F:oxidoreductase activity"/>
    <property type="evidence" value="ECO:0007669"/>
    <property type="project" value="UniProtKB-KW"/>
</dbReference>
<feature type="transmembrane region" description="Helical" evidence="3">
    <location>
        <begin position="6"/>
        <end position="26"/>
    </location>
</feature>
<proteinExistence type="inferred from homology"/>
<dbReference type="PANTHER" id="PTHR44196">
    <property type="entry name" value="DEHYDROGENASE/REDUCTASE SDR FAMILY MEMBER 7B"/>
    <property type="match status" value="1"/>
</dbReference>
<dbReference type="STRING" id="10181.G5BKN4"/>
<dbReference type="InParanoid" id="G5BKN4"/>
<protein>
    <submittedName>
        <fullName evidence="4">Dehydrogenase/reductase SDR family member 7B</fullName>
    </submittedName>
</protein>
<dbReference type="Proteomes" id="UP000006813">
    <property type="component" value="Unassembled WGS sequence"/>
</dbReference>
<dbReference type="AlphaFoldDB" id="G5BKN4"/>
<evidence type="ECO:0000256" key="3">
    <source>
        <dbReference type="SAM" id="Phobius"/>
    </source>
</evidence>
<dbReference type="PANTHER" id="PTHR44196:SF1">
    <property type="entry name" value="DEHYDROGENASE_REDUCTASE SDR FAMILY MEMBER 7B"/>
    <property type="match status" value="1"/>
</dbReference>
<keyword evidence="3" id="KW-1133">Transmembrane helix</keyword>
<keyword evidence="3" id="KW-0812">Transmembrane</keyword>
<reference evidence="4 5" key="1">
    <citation type="journal article" date="2011" name="Nature">
        <title>Genome sequencing reveals insights into physiology and longevity of the naked mole rat.</title>
        <authorList>
            <person name="Kim E.B."/>
            <person name="Fang X."/>
            <person name="Fushan A.A."/>
            <person name="Huang Z."/>
            <person name="Lobanov A.V."/>
            <person name="Han L."/>
            <person name="Marino S.M."/>
            <person name="Sun X."/>
            <person name="Turanov A.A."/>
            <person name="Yang P."/>
            <person name="Yim S.H."/>
            <person name="Zhao X."/>
            <person name="Kasaikina M.V."/>
            <person name="Stoletzki N."/>
            <person name="Peng C."/>
            <person name="Polak P."/>
            <person name="Xiong Z."/>
            <person name="Kiezun A."/>
            <person name="Zhu Y."/>
            <person name="Chen Y."/>
            <person name="Kryukov G.V."/>
            <person name="Zhang Q."/>
            <person name="Peshkin L."/>
            <person name="Yang L."/>
            <person name="Bronson R.T."/>
            <person name="Buffenstein R."/>
            <person name="Wang B."/>
            <person name="Han C."/>
            <person name="Li Q."/>
            <person name="Chen L."/>
            <person name="Zhao W."/>
            <person name="Sunyaev S.R."/>
            <person name="Park T.J."/>
            <person name="Zhang G."/>
            <person name="Wang J."/>
            <person name="Gladyshev V.N."/>
        </authorList>
    </citation>
    <scope>NUCLEOTIDE SEQUENCE [LARGE SCALE GENOMIC DNA]</scope>
</reference>
<organism evidence="4 5">
    <name type="scientific">Heterocephalus glaber</name>
    <name type="common">Naked mole rat</name>
    <dbReference type="NCBI Taxonomy" id="10181"/>
    <lineage>
        <taxon>Eukaryota</taxon>
        <taxon>Metazoa</taxon>
        <taxon>Chordata</taxon>
        <taxon>Craniata</taxon>
        <taxon>Vertebrata</taxon>
        <taxon>Euteleostomi</taxon>
        <taxon>Mammalia</taxon>
        <taxon>Eutheria</taxon>
        <taxon>Euarchontoglires</taxon>
        <taxon>Glires</taxon>
        <taxon>Rodentia</taxon>
        <taxon>Hystricomorpha</taxon>
        <taxon>Bathyergidae</taxon>
        <taxon>Heterocephalus</taxon>
    </lineage>
</organism>
<name>G5BKN4_HETGA</name>
<accession>G5BKN4</accession>
<comment type="similarity">
    <text evidence="1">Belongs to the short-chain dehydrogenases/reductases (SDR) family.</text>
</comment>
<evidence type="ECO:0000256" key="1">
    <source>
        <dbReference type="ARBA" id="ARBA00006484"/>
    </source>
</evidence>
<evidence type="ECO:0000313" key="5">
    <source>
        <dbReference type="Proteomes" id="UP000006813"/>
    </source>
</evidence>